<dbReference type="AlphaFoldDB" id="A0A846N097"/>
<dbReference type="EMBL" id="JAASRM010000001">
    <property type="protein sequence ID" value="NIK89298.1"/>
    <property type="molecule type" value="Genomic_DNA"/>
</dbReference>
<evidence type="ECO:0000313" key="3">
    <source>
        <dbReference type="Proteomes" id="UP000570514"/>
    </source>
</evidence>
<keyword evidence="1" id="KW-0812">Transmembrane</keyword>
<protein>
    <recommendedName>
        <fullName evidence="4">DUF2244 domain-containing protein</fullName>
    </recommendedName>
</protein>
<dbReference type="RefSeq" id="WP_167083401.1">
    <property type="nucleotide sequence ID" value="NZ_BAAADC010000001.1"/>
</dbReference>
<feature type="transmembrane region" description="Helical" evidence="1">
    <location>
        <begin position="12"/>
        <end position="36"/>
    </location>
</feature>
<evidence type="ECO:0000313" key="2">
    <source>
        <dbReference type="EMBL" id="NIK89298.1"/>
    </source>
</evidence>
<proteinExistence type="predicted"/>
<feature type="transmembrane region" description="Helical" evidence="1">
    <location>
        <begin position="42"/>
        <end position="61"/>
    </location>
</feature>
<sequence>MTSFRQSPTKLGFVIATAVFAALLLGASGLLCAYLPGLWSTLGVSLFAPLALAAVVVAVKAGQSLSRPAKLEADETGLSFTQAGSDTARRFFWREIAGVIVFSPTSRFRSPGLELKEPVNGRRFVSFGRFWQASPEEIVEALETLRIGETDSSA</sequence>
<gene>
    <name evidence="2" type="ORF">FHS83_002616</name>
</gene>
<evidence type="ECO:0008006" key="4">
    <source>
        <dbReference type="Google" id="ProtNLM"/>
    </source>
</evidence>
<keyword evidence="3" id="KW-1185">Reference proteome</keyword>
<keyword evidence="1" id="KW-0472">Membrane</keyword>
<reference evidence="2 3" key="1">
    <citation type="submission" date="2020-03" db="EMBL/GenBank/DDBJ databases">
        <title>Genomic Encyclopedia of Type Strains, Phase IV (KMG-IV): sequencing the most valuable type-strain genomes for metagenomic binning, comparative biology and taxonomic classification.</title>
        <authorList>
            <person name="Goeker M."/>
        </authorList>
    </citation>
    <scope>NUCLEOTIDE SEQUENCE [LARGE SCALE GENOMIC DNA]</scope>
    <source>
        <strain evidence="2 3">DSM 19867</strain>
    </source>
</reference>
<accession>A0A846N097</accession>
<dbReference type="Proteomes" id="UP000570514">
    <property type="component" value="Unassembled WGS sequence"/>
</dbReference>
<keyword evidence="1" id="KW-1133">Transmembrane helix</keyword>
<comment type="caution">
    <text evidence="2">The sequence shown here is derived from an EMBL/GenBank/DDBJ whole genome shotgun (WGS) entry which is preliminary data.</text>
</comment>
<organism evidence="2 3">
    <name type="scientific">Rhizomicrobium palustre</name>
    <dbReference type="NCBI Taxonomy" id="189966"/>
    <lineage>
        <taxon>Bacteria</taxon>
        <taxon>Pseudomonadati</taxon>
        <taxon>Pseudomonadota</taxon>
        <taxon>Alphaproteobacteria</taxon>
        <taxon>Micropepsales</taxon>
        <taxon>Micropepsaceae</taxon>
        <taxon>Rhizomicrobium</taxon>
    </lineage>
</organism>
<evidence type="ECO:0000256" key="1">
    <source>
        <dbReference type="SAM" id="Phobius"/>
    </source>
</evidence>
<name>A0A846N097_9PROT</name>